<keyword evidence="3 6" id="KW-1133">Transmembrane helix</keyword>
<feature type="compositionally biased region" description="Basic and acidic residues" evidence="5">
    <location>
        <begin position="157"/>
        <end position="216"/>
    </location>
</feature>
<protein>
    <recommendedName>
        <fullName evidence="9">Cell envelope integrity protein TolA</fullName>
    </recommendedName>
</protein>
<dbReference type="Proteomes" id="UP001501671">
    <property type="component" value="Unassembled WGS sequence"/>
</dbReference>
<dbReference type="NCBIfam" id="TIGR01352">
    <property type="entry name" value="tonB_Cterm"/>
    <property type="match status" value="1"/>
</dbReference>
<dbReference type="Pfam" id="PF13103">
    <property type="entry name" value="TonB_2"/>
    <property type="match status" value="1"/>
</dbReference>
<dbReference type="Gene3D" id="3.30.1150.10">
    <property type="match status" value="1"/>
</dbReference>
<evidence type="ECO:0000256" key="6">
    <source>
        <dbReference type="SAM" id="Phobius"/>
    </source>
</evidence>
<evidence type="ECO:0000256" key="2">
    <source>
        <dbReference type="ARBA" id="ARBA00022692"/>
    </source>
</evidence>
<evidence type="ECO:0000256" key="5">
    <source>
        <dbReference type="SAM" id="MobiDB-lite"/>
    </source>
</evidence>
<dbReference type="EMBL" id="BAABFO010000026">
    <property type="protein sequence ID" value="GAA4340677.1"/>
    <property type="molecule type" value="Genomic_DNA"/>
</dbReference>
<dbReference type="InterPro" id="IPR014161">
    <property type="entry name" value="Tol-Pal_TolA"/>
</dbReference>
<feature type="compositionally biased region" description="Pro residues" evidence="5">
    <location>
        <begin position="62"/>
        <end position="93"/>
    </location>
</feature>
<keyword evidence="2 6" id="KW-0812">Transmembrane</keyword>
<comment type="subcellular location">
    <subcellularLocation>
        <location evidence="1">Membrane</location>
        <topology evidence="1">Single-pass membrane protein</topology>
    </subcellularLocation>
</comment>
<reference evidence="8" key="1">
    <citation type="journal article" date="2019" name="Int. J. Syst. Evol. Microbiol.">
        <title>The Global Catalogue of Microorganisms (GCM) 10K type strain sequencing project: providing services to taxonomists for standard genome sequencing and annotation.</title>
        <authorList>
            <consortium name="The Broad Institute Genomics Platform"/>
            <consortium name="The Broad Institute Genome Sequencing Center for Infectious Disease"/>
            <person name="Wu L."/>
            <person name="Ma J."/>
        </authorList>
    </citation>
    <scope>NUCLEOTIDE SEQUENCE [LARGE SCALE GENOMIC DNA]</scope>
    <source>
        <strain evidence="8">JCM 17666</strain>
    </source>
</reference>
<gene>
    <name evidence="7" type="ORF">GCM10023144_40640</name>
</gene>
<keyword evidence="4 6" id="KW-0472">Membrane</keyword>
<keyword evidence="8" id="KW-1185">Reference proteome</keyword>
<evidence type="ECO:0000256" key="4">
    <source>
        <dbReference type="ARBA" id="ARBA00023136"/>
    </source>
</evidence>
<feature type="transmembrane region" description="Helical" evidence="6">
    <location>
        <begin position="20"/>
        <end position="39"/>
    </location>
</feature>
<feature type="region of interest" description="Disordered" evidence="5">
    <location>
        <begin position="52"/>
        <end position="240"/>
    </location>
</feature>
<dbReference type="RefSeq" id="WP_345251732.1">
    <property type="nucleotide sequence ID" value="NZ_BAABFO010000026.1"/>
</dbReference>
<evidence type="ECO:0000313" key="8">
    <source>
        <dbReference type="Proteomes" id="UP001501671"/>
    </source>
</evidence>
<evidence type="ECO:0008006" key="9">
    <source>
        <dbReference type="Google" id="ProtNLM"/>
    </source>
</evidence>
<comment type="caution">
    <text evidence="7">The sequence shown here is derived from an EMBL/GenBank/DDBJ whole genome shotgun (WGS) entry which is preliminary data.</text>
</comment>
<dbReference type="InterPro" id="IPR006260">
    <property type="entry name" value="TonB/TolA_C"/>
</dbReference>
<accession>A0ABP8HLQ6</accession>
<dbReference type="SUPFAM" id="SSF74653">
    <property type="entry name" value="TolA/TonB C-terminal domain"/>
    <property type="match status" value="1"/>
</dbReference>
<evidence type="ECO:0000313" key="7">
    <source>
        <dbReference type="EMBL" id="GAA4340677.1"/>
    </source>
</evidence>
<sequence>MAPNDPSRRPVDVPPEPGKWRAIALAVLMHLLLLAALIFSLSWNNRTPGPVQAELWTDLPAPNRPEPQPQPEPTPQPEPVKPPPPPPPPPQPQVQPDQPDIAIEQERKRREQERRDAEQRQADAREQQRKLEQQREQAEKAAAEKAAADKAAAAKKAAAEKAAADKAAAEKAAAEKAAADKKAAAEKAAADKKAAAEKAAAAERDRKLREAFRNDTARAAGLEGGRAGGTADRNQAGGAGGNPGYADLVRACIKPGVVYSPSGDASGGNPTAVFQVQLLPSGSQAGAPTLKRSSGIPAFDRAVETGIRRCDPFPRPPSGRFESNIEVQYRMFD</sequence>
<evidence type="ECO:0000256" key="1">
    <source>
        <dbReference type="ARBA" id="ARBA00004167"/>
    </source>
</evidence>
<dbReference type="NCBIfam" id="TIGR02794">
    <property type="entry name" value="tolA_full"/>
    <property type="match status" value="1"/>
</dbReference>
<proteinExistence type="predicted"/>
<feature type="compositionally biased region" description="Basic and acidic residues" evidence="5">
    <location>
        <begin position="104"/>
        <end position="148"/>
    </location>
</feature>
<evidence type="ECO:0000256" key="3">
    <source>
        <dbReference type="ARBA" id="ARBA00022989"/>
    </source>
</evidence>
<organism evidence="7 8">
    <name type="scientific">Pigmentiphaga soli</name>
    <dbReference type="NCBI Taxonomy" id="1007095"/>
    <lineage>
        <taxon>Bacteria</taxon>
        <taxon>Pseudomonadati</taxon>
        <taxon>Pseudomonadota</taxon>
        <taxon>Betaproteobacteria</taxon>
        <taxon>Burkholderiales</taxon>
        <taxon>Alcaligenaceae</taxon>
        <taxon>Pigmentiphaga</taxon>
    </lineage>
</organism>
<name>A0ABP8HLQ6_9BURK</name>